<evidence type="ECO:0000256" key="1">
    <source>
        <dbReference type="ARBA" id="ARBA00022490"/>
    </source>
</evidence>
<dbReference type="GO" id="GO:0006289">
    <property type="term" value="P:nucleotide-excision repair"/>
    <property type="evidence" value="ECO:0007669"/>
    <property type="project" value="UniProtKB-UniRule"/>
</dbReference>
<dbReference type="InterPro" id="IPR001943">
    <property type="entry name" value="UVR_dom"/>
</dbReference>
<comment type="subcellular location">
    <subcellularLocation>
        <location evidence="7">Cytoplasm</location>
    </subcellularLocation>
</comment>
<evidence type="ECO:0000259" key="10">
    <source>
        <dbReference type="PROSITE" id="PS50165"/>
    </source>
</evidence>
<dbReference type="InterPro" id="IPR010994">
    <property type="entry name" value="RuvA_2-like"/>
</dbReference>
<dbReference type="InterPro" id="IPR035901">
    <property type="entry name" value="GIY-YIG_endonuc_sf"/>
</dbReference>
<dbReference type="HAMAP" id="MF_00203">
    <property type="entry name" value="UvrC"/>
    <property type="match status" value="1"/>
</dbReference>
<dbReference type="InterPro" id="IPR047296">
    <property type="entry name" value="GIY-YIG_UvrC_Cho"/>
</dbReference>
<dbReference type="InterPro" id="IPR050066">
    <property type="entry name" value="UvrABC_protein_C"/>
</dbReference>
<dbReference type="SUPFAM" id="SSF46600">
    <property type="entry name" value="C-terminal UvrC-binding domain of UvrB"/>
    <property type="match status" value="1"/>
</dbReference>
<dbReference type="SMART" id="SM00465">
    <property type="entry name" value="GIYc"/>
    <property type="match status" value="1"/>
</dbReference>
<dbReference type="GO" id="GO:0009381">
    <property type="term" value="F:excinuclease ABC activity"/>
    <property type="evidence" value="ECO:0007669"/>
    <property type="project" value="UniProtKB-UniRule"/>
</dbReference>
<feature type="domain" description="UvrC family homology region profile" evidence="10">
    <location>
        <begin position="263"/>
        <end position="489"/>
    </location>
</feature>
<keyword evidence="12" id="KW-1185">Reference proteome</keyword>
<sequence>MNKNLLQKLDNLTSEPGVYQFKDDSGEVIYVGKAKRLNQRVRSYFQKSADHTGKIQALVRKISDLDVIITDSEAEALILENNLIKKHRPRYNILYRDDKTYPYICISNEERPRVFPTRTIIRDGSRYYGPYDHVGKMRLMLETIRKAFRLCTCACSSRMIDHSRGMPKWGKCFEDYFENCSYETEPEEYKQKINQVVRLLNGHTRELIRDLKHDMDALSENLEFEKAAVLRDGILSLEKYSSKMKMVSADGLDRDVFAIESDWDENVACGVLFQVREGKLIGKYHRFLKNIEGRDRKTLLQSFMEDYYTSALSGTVPDEVCMGNELQNDEPLFEYLWQSKNRKVPLTVPQRGEKAQMVQMARANASLLLKEWVLEKIKADQGRVPHSVKALERDLQLQRLPRRIECFDISNFQGAYTVGSMVCFVDGQPRKSEYKRFHIKDVDGPDDFASMRQVVRRRYERLKQTGGQLPDLVVVDGGKGQLSGSVETLKEIGMHNDLAVIGLAKRLEEIFFPGETYPVMIPKSSSSLKLLQRIRDEAHRFAITFHRDVRSKQTFRSELQEIPGIGVKSSEKLIKHFGSAAEVAKQDFETLKQVVGKKSATAVFSYFSPEQKEEK</sequence>
<keyword evidence="4 7" id="KW-0267">Excision nuclease</keyword>
<organism evidence="11 12">
    <name type="scientific">Natronogracilivirga saccharolytica</name>
    <dbReference type="NCBI Taxonomy" id="2812953"/>
    <lineage>
        <taxon>Bacteria</taxon>
        <taxon>Pseudomonadati</taxon>
        <taxon>Balneolota</taxon>
        <taxon>Balneolia</taxon>
        <taxon>Balneolales</taxon>
        <taxon>Cyclonatronaceae</taxon>
        <taxon>Natronogracilivirga</taxon>
    </lineage>
</organism>
<feature type="domain" description="GIY-YIG" evidence="9">
    <location>
        <begin position="14"/>
        <end position="93"/>
    </location>
</feature>
<dbReference type="Gene3D" id="3.30.420.340">
    <property type="entry name" value="UvrC, RNAse H endonuclease domain"/>
    <property type="match status" value="1"/>
</dbReference>
<evidence type="ECO:0000259" key="8">
    <source>
        <dbReference type="PROSITE" id="PS50151"/>
    </source>
</evidence>
<evidence type="ECO:0000259" key="9">
    <source>
        <dbReference type="PROSITE" id="PS50164"/>
    </source>
</evidence>
<evidence type="ECO:0000256" key="4">
    <source>
        <dbReference type="ARBA" id="ARBA00022881"/>
    </source>
</evidence>
<dbReference type="GO" id="GO:0003677">
    <property type="term" value="F:DNA binding"/>
    <property type="evidence" value="ECO:0007669"/>
    <property type="project" value="UniProtKB-UniRule"/>
</dbReference>
<comment type="subunit">
    <text evidence="7">Interacts with UvrB in an incision complex.</text>
</comment>
<keyword evidence="6 7" id="KW-0742">SOS response</keyword>
<dbReference type="SUPFAM" id="SSF47781">
    <property type="entry name" value="RuvA domain 2-like"/>
    <property type="match status" value="1"/>
</dbReference>
<dbReference type="InterPro" id="IPR000305">
    <property type="entry name" value="GIY-YIG_endonuc"/>
</dbReference>
<comment type="similarity">
    <text evidence="7">Belongs to the UvrC family.</text>
</comment>
<dbReference type="Pfam" id="PF01541">
    <property type="entry name" value="GIY-YIG"/>
    <property type="match status" value="1"/>
</dbReference>
<dbReference type="NCBIfam" id="TIGR00194">
    <property type="entry name" value="uvrC"/>
    <property type="match status" value="1"/>
</dbReference>
<dbReference type="PANTHER" id="PTHR30562:SF1">
    <property type="entry name" value="UVRABC SYSTEM PROTEIN C"/>
    <property type="match status" value="1"/>
</dbReference>
<dbReference type="InterPro" id="IPR004791">
    <property type="entry name" value="UvrC"/>
</dbReference>
<evidence type="ECO:0000256" key="3">
    <source>
        <dbReference type="ARBA" id="ARBA00022769"/>
    </source>
</evidence>
<dbReference type="Pfam" id="PF08459">
    <property type="entry name" value="UvrC_RNaseH_dom"/>
    <property type="match status" value="1"/>
</dbReference>
<dbReference type="PROSITE" id="PS50165">
    <property type="entry name" value="UVRC"/>
    <property type="match status" value="1"/>
</dbReference>
<evidence type="ECO:0000256" key="5">
    <source>
        <dbReference type="ARBA" id="ARBA00023204"/>
    </source>
</evidence>
<name>A0A8J7UVF9_9BACT</name>
<dbReference type="GO" id="GO:0009432">
    <property type="term" value="P:SOS response"/>
    <property type="evidence" value="ECO:0007669"/>
    <property type="project" value="UniProtKB-UniRule"/>
</dbReference>
<dbReference type="CDD" id="cd10434">
    <property type="entry name" value="GIY-YIG_UvrC_Cho"/>
    <property type="match status" value="1"/>
</dbReference>
<dbReference type="AlphaFoldDB" id="A0A8J7UVF9"/>
<dbReference type="PANTHER" id="PTHR30562">
    <property type="entry name" value="UVRC/OXIDOREDUCTASE"/>
    <property type="match status" value="1"/>
</dbReference>
<gene>
    <name evidence="7" type="primary">uvrC</name>
    <name evidence="11" type="ORF">NATSA_07540</name>
</gene>
<evidence type="ECO:0000256" key="7">
    <source>
        <dbReference type="HAMAP-Rule" id="MF_00203"/>
    </source>
</evidence>
<dbReference type="NCBIfam" id="NF001824">
    <property type="entry name" value="PRK00558.1-5"/>
    <property type="match status" value="1"/>
</dbReference>
<evidence type="ECO:0000313" key="12">
    <source>
        <dbReference type="Proteomes" id="UP000673975"/>
    </source>
</evidence>
<accession>A0A8J7UVF9</accession>
<keyword evidence="3 7" id="KW-0228">DNA excision</keyword>
<keyword evidence="2 7" id="KW-0227">DNA damage</keyword>
<feature type="domain" description="UVR" evidence="8">
    <location>
        <begin position="205"/>
        <end position="240"/>
    </location>
</feature>
<dbReference type="Proteomes" id="UP000673975">
    <property type="component" value="Unassembled WGS sequence"/>
</dbReference>
<proteinExistence type="inferred from homology"/>
<dbReference type="PROSITE" id="PS50151">
    <property type="entry name" value="UVR"/>
    <property type="match status" value="1"/>
</dbReference>
<reference evidence="11" key="1">
    <citation type="submission" date="2021-02" db="EMBL/GenBank/DDBJ databases">
        <title>Natronogracilivirga saccharolytica gen. nov. sp. nov. a new anaerobic, haloalkiliphilic carbohydrate-fermenting bacterium from soda lake and proposing of Cyclonatronumiaceae fam. nov. in the phylum Balneolaeota.</title>
        <authorList>
            <person name="Zhilina T.N."/>
            <person name="Sorokin D.Y."/>
            <person name="Zavarzina D.G."/>
            <person name="Toshchakov S.V."/>
            <person name="Kublanov I.V."/>
        </authorList>
    </citation>
    <scope>NUCLEOTIDE SEQUENCE</scope>
    <source>
        <strain evidence="11">Z-1702</strain>
    </source>
</reference>
<dbReference type="InterPro" id="IPR036876">
    <property type="entry name" value="UVR_dom_sf"/>
</dbReference>
<dbReference type="PROSITE" id="PS50164">
    <property type="entry name" value="GIY_YIG"/>
    <property type="match status" value="1"/>
</dbReference>
<dbReference type="FunFam" id="3.40.1440.10:FF:000001">
    <property type="entry name" value="UvrABC system protein C"/>
    <property type="match status" value="1"/>
</dbReference>
<dbReference type="GO" id="GO:0009380">
    <property type="term" value="C:excinuclease repair complex"/>
    <property type="evidence" value="ECO:0007669"/>
    <property type="project" value="InterPro"/>
</dbReference>
<dbReference type="Gene3D" id="3.40.1440.10">
    <property type="entry name" value="GIY-YIG endonuclease"/>
    <property type="match status" value="1"/>
</dbReference>
<dbReference type="Pfam" id="PF14520">
    <property type="entry name" value="HHH_5"/>
    <property type="match status" value="1"/>
</dbReference>
<comment type="function">
    <text evidence="7">The UvrABC repair system catalyzes the recognition and processing of DNA lesions. UvrC both incises the 5' and 3' sides of the lesion. The N-terminal half is responsible for the 3' incision and the C-terminal half is responsible for the 5' incision.</text>
</comment>
<dbReference type="Pfam" id="PF02151">
    <property type="entry name" value="UVR"/>
    <property type="match status" value="1"/>
</dbReference>
<comment type="caution">
    <text evidence="11">The sequence shown here is derived from an EMBL/GenBank/DDBJ whole genome shotgun (WGS) entry which is preliminary data.</text>
</comment>
<evidence type="ECO:0000313" key="11">
    <source>
        <dbReference type="EMBL" id="MBP3192512.1"/>
    </source>
</evidence>
<keyword evidence="1 7" id="KW-0963">Cytoplasm</keyword>
<evidence type="ECO:0000256" key="2">
    <source>
        <dbReference type="ARBA" id="ARBA00022763"/>
    </source>
</evidence>
<keyword evidence="5 7" id="KW-0234">DNA repair</keyword>
<protein>
    <recommendedName>
        <fullName evidence="7">UvrABC system protein C</fullName>
        <shortName evidence="7">Protein UvrC</shortName>
    </recommendedName>
    <alternativeName>
        <fullName evidence="7">Excinuclease ABC subunit C</fullName>
    </alternativeName>
</protein>
<dbReference type="InterPro" id="IPR038476">
    <property type="entry name" value="UvrC_RNase_H_dom_sf"/>
</dbReference>
<dbReference type="Pfam" id="PF22920">
    <property type="entry name" value="UvrC_RNaseH"/>
    <property type="match status" value="1"/>
</dbReference>
<dbReference type="Gene3D" id="1.10.150.20">
    <property type="entry name" value="5' to 3' exonuclease, C-terminal subdomain"/>
    <property type="match status" value="1"/>
</dbReference>
<dbReference type="EMBL" id="JAFIDN010000004">
    <property type="protein sequence ID" value="MBP3192512.1"/>
    <property type="molecule type" value="Genomic_DNA"/>
</dbReference>
<evidence type="ECO:0000256" key="6">
    <source>
        <dbReference type="ARBA" id="ARBA00023236"/>
    </source>
</evidence>
<dbReference type="Gene3D" id="4.10.860.10">
    <property type="entry name" value="UVR domain"/>
    <property type="match status" value="1"/>
</dbReference>
<dbReference type="SUPFAM" id="SSF82771">
    <property type="entry name" value="GIY-YIG endonuclease"/>
    <property type="match status" value="1"/>
</dbReference>
<dbReference type="RefSeq" id="WP_210511406.1">
    <property type="nucleotide sequence ID" value="NZ_JAFIDN010000004.1"/>
</dbReference>
<dbReference type="InterPro" id="IPR001162">
    <property type="entry name" value="UvrC_RNase_H_dom"/>
</dbReference>
<dbReference type="GO" id="GO:0005737">
    <property type="term" value="C:cytoplasm"/>
    <property type="evidence" value="ECO:0007669"/>
    <property type="project" value="UniProtKB-SubCell"/>
</dbReference>